<reference evidence="1" key="2">
    <citation type="journal article" date="2022" name="New Phytol.">
        <title>Evolutionary transition to the ectomycorrhizal habit in the genomes of a hyperdiverse lineage of mushroom-forming fungi.</title>
        <authorList>
            <person name="Looney B."/>
            <person name="Miyauchi S."/>
            <person name="Morin E."/>
            <person name="Drula E."/>
            <person name="Courty P.E."/>
            <person name="Kohler A."/>
            <person name="Kuo A."/>
            <person name="LaButti K."/>
            <person name="Pangilinan J."/>
            <person name="Lipzen A."/>
            <person name="Riley R."/>
            <person name="Andreopoulos W."/>
            <person name="He G."/>
            <person name="Johnson J."/>
            <person name="Nolan M."/>
            <person name="Tritt A."/>
            <person name="Barry K.W."/>
            <person name="Grigoriev I.V."/>
            <person name="Nagy L.G."/>
            <person name="Hibbett D."/>
            <person name="Henrissat B."/>
            <person name="Matheny P.B."/>
            <person name="Labbe J."/>
            <person name="Martin F.M."/>
        </authorList>
    </citation>
    <scope>NUCLEOTIDE SEQUENCE</scope>
    <source>
        <strain evidence="1">FP105234-sp</strain>
    </source>
</reference>
<comment type="caution">
    <text evidence="1">The sequence shown here is derived from an EMBL/GenBank/DDBJ whole genome shotgun (WGS) entry which is preliminary data.</text>
</comment>
<proteinExistence type="predicted"/>
<keyword evidence="2" id="KW-1185">Reference proteome</keyword>
<dbReference type="EMBL" id="MU275880">
    <property type="protein sequence ID" value="KAI0048888.1"/>
    <property type="molecule type" value="Genomic_DNA"/>
</dbReference>
<accession>A0ACB8RYG4</accession>
<evidence type="ECO:0000313" key="1">
    <source>
        <dbReference type="EMBL" id="KAI0048888.1"/>
    </source>
</evidence>
<reference evidence="1" key="1">
    <citation type="submission" date="2021-02" db="EMBL/GenBank/DDBJ databases">
        <authorList>
            <consortium name="DOE Joint Genome Institute"/>
            <person name="Ahrendt S."/>
            <person name="Looney B.P."/>
            <person name="Miyauchi S."/>
            <person name="Morin E."/>
            <person name="Drula E."/>
            <person name="Courty P.E."/>
            <person name="Chicoki N."/>
            <person name="Fauchery L."/>
            <person name="Kohler A."/>
            <person name="Kuo A."/>
            <person name="Labutti K."/>
            <person name="Pangilinan J."/>
            <person name="Lipzen A."/>
            <person name="Riley R."/>
            <person name="Andreopoulos W."/>
            <person name="He G."/>
            <person name="Johnson J."/>
            <person name="Barry K.W."/>
            <person name="Grigoriev I.V."/>
            <person name="Nagy L."/>
            <person name="Hibbett D."/>
            <person name="Henrissat B."/>
            <person name="Matheny P.B."/>
            <person name="Labbe J."/>
            <person name="Martin F."/>
        </authorList>
    </citation>
    <scope>NUCLEOTIDE SEQUENCE</scope>
    <source>
        <strain evidence="1">FP105234-sp</strain>
    </source>
</reference>
<name>A0ACB8RYG4_9AGAM</name>
<gene>
    <name evidence="1" type="ORF">FA95DRAFT_1604845</name>
</gene>
<dbReference type="Proteomes" id="UP000814033">
    <property type="component" value="Unassembled WGS sequence"/>
</dbReference>
<evidence type="ECO:0000313" key="2">
    <source>
        <dbReference type="Proteomes" id="UP000814033"/>
    </source>
</evidence>
<organism evidence="1 2">
    <name type="scientific">Auriscalpium vulgare</name>
    <dbReference type="NCBI Taxonomy" id="40419"/>
    <lineage>
        <taxon>Eukaryota</taxon>
        <taxon>Fungi</taxon>
        <taxon>Dikarya</taxon>
        <taxon>Basidiomycota</taxon>
        <taxon>Agaricomycotina</taxon>
        <taxon>Agaricomycetes</taxon>
        <taxon>Russulales</taxon>
        <taxon>Auriscalpiaceae</taxon>
        <taxon>Auriscalpium</taxon>
    </lineage>
</organism>
<protein>
    <submittedName>
        <fullName evidence="1">Uncharacterized protein</fullName>
    </submittedName>
</protein>
<sequence>MGSHNITVEDSSPLIVYEDESQWIDSLQDSDFSQFSGYAPGFNSYHQTSAVTSFQFPFNGSAIYVFGTTHTFGGPFTVSLTPDARTPSSNVEQTNSTTLASSTLFQQNLYARTNLNSSTPHLLTVQNLGTGTLTFDFLIVESSTTGPAVAREFTIDDAHQEAFSYEGGWTTDLSASSVPVTTLYKETSHRAQAAGATVTLRFRGSSVEVHGEYQSGPYSAQLDGGGFVTIADGQGKGFINPRPDRPAELLYMAEGLSEGDHSVTLTNLGRSNQTWLDIDYAIVSTSQPGNTNGLQAAAAPAGGAIIVQKSNTGAIVGAVLGGIALLLVIVVSAVLFYLRRRDRRRHFNVRNLDLEDNADTFTDKLTPWNLPPPPTPFILIERGLPKIPDDPDEPAPPSPRSPRPPSSPSASTLAGATVTAAVRGTRRTLPPLIITNPSRSLTISRSPPPSSTPVPSVPKLRYSRPLPAPGSNVDNRPAKSMNDRAMTYKRRADRPTLPANPRARPSEASSPPEFIPGSATPLVTPRTPRHASDAGVIVGEEVAAAYEAGASSGKRVTLPPVYDPRWSTVDGAPPVPDNPLVTAPRRQLKA</sequence>